<reference evidence="8 9" key="1">
    <citation type="submission" date="2020-02" db="EMBL/GenBank/DDBJ databases">
        <authorList>
            <person name="Ferguson B K."/>
        </authorList>
    </citation>
    <scope>NUCLEOTIDE SEQUENCE [LARGE SCALE GENOMIC DNA]</scope>
</reference>
<dbReference type="PANTHER" id="PTHR45887:SF1">
    <property type="entry name" value="TRANSLATION INITIATION FACTOR EIF-2B SUBUNIT EPSILON"/>
    <property type="match status" value="1"/>
</dbReference>
<gene>
    <name evidence="8" type="ORF">TBRA_LOCUS14215</name>
</gene>
<dbReference type="Gene3D" id="1.25.40.180">
    <property type="match status" value="1"/>
</dbReference>
<comment type="subunit">
    <text evidence="6">Component of the translation initiation factor 2B (eIF2B) complex which is a heterodecamer of two sets of five different subunits: alpha, beta, gamma, delta and epsilon. Subunits alpha, beta and delta comprise a regulatory subcomplex and subunits epsilon and gamma comprise a catalytic subcomplex. Within the complex, the hexameric regulatory complex resides at the center, with the two heterodimeric catalytic subcomplexes bound on opposite sides.</text>
</comment>
<dbReference type="Pfam" id="PF25084">
    <property type="entry name" value="LbH_EIF2B"/>
    <property type="match status" value="1"/>
</dbReference>
<dbReference type="SMART" id="SM00515">
    <property type="entry name" value="eIF5C"/>
    <property type="match status" value="1"/>
</dbReference>
<dbReference type="GO" id="GO:0003743">
    <property type="term" value="F:translation initiation factor activity"/>
    <property type="evidence" value="ECO:0007669"/>
    <property type="project" value="TreeGrafter"/>
</dbReference>
<evidence type="ECO:0000256" key="1">
    <source>
        <dbReference type="ARBA" id="ARBA00004514"/>
    </source>
</evidence>
<evidence type="ECO:0000259" key="7">
    <source>
        <dbReference type="PROSITE" id="PS51363"/>
    </source>
</evidence>
<dbReference type="SUPFAM" id="SSF48371">
    <property type="entry name" value="ARM repeat"/>
    <property type="match status" value="1"/>
</dbReference>
<keyword evidence="3" id="KW-0963">Cytoplasm</keyword>
<dbReference type="InterPro" id="IPR016024">
    <property type="entry name" value="ARM-type_fold"/>
</dbReference>
<dbReference type="InterPro" id="IPR051956">
    <property type="entry name" value="eIF2B_epsilon"/>
</dbReference>
<dbReference type="EMBL" id="CADCXV010001210">
    <property type="protein sequence ID" value="CAB0042602.1"/>
    <property type="molecule type" value="Genomic_DNA"/>
</dbReference>
<dbReference type="OrthoDB" id="424572at2759"/>
<dbReference type="PANTHER" id="PTHR45887">
    <property type="entry name" value="TRANSLATION INITIATION FACTOR EIF-2B SUBUNIT EPSILON"/>
    <property type="match status" value="1"/>
</dbReference>
<dbReference type="CDD" id="cd11558">
    <property type="entry name" value="W2_eIF2B_epsilon"/>
    <property type="match status" value="1"/>
</dbReference>
<sequence>MGTKSKGYEGQECLQALLIADNFNDNLSYANNIYPDALMPVVNTPMLEYALQTLCTSGVQEVFLYFSRQIDYVKSCLKPLKKQFGDWIKITPIFSDGCRTFGDAMRHIDTIGCIRNDFILLRGSAFTNADLKDLMNIHKAKKREDKNAAMTMVLKDFGNLKDTTLRHERHILYSNDNTKQVLQIIKHPPGSNNFHMPLQFFLSNQSVTIKSDAVDTHVYLCSQSVLSLFSDNFDFQTIEDFIRIILINEELYNTRIYWQPLLPTDFALPIQSWRAYRLLTKFILRRHGHPLAPDSRPKSLREYVFTNVLDMSYKHHTAVLSNGASIGKDSIIGESSELGENSAVNTSVIGANCVIGKKVSLVNTLVFSGAKIGDSCVIKNSIIFENCTISAQTKLTNCIMMPNVMLNKIENYENTVLEVDLNNQLSEKKLEDLEIYKILSTEISYDEKYDDFEDPHNDHCHSDTSSTRASTPTAILEDDDENFLSEVIESLHRGYQDKLECGPLIIEINCSRFAYDIPLNQVSYNVMKAILILPFLQNEKHLPCANIYRFYKMKKEEIMSITAADYFKSLKKILTYFKPILVNYIKPEIGQEDCLQAIEDFVYSNKKYIMPYLKNLLHLLYNDDVLSEQVILDWYEQEYKSDSPNAENTSDNTESPEKIAIQLRKEITPFITWLQEAEEDSSDEDSS</sequence>
<evidence type="ECO:0000256" key="5">
    <source>
        <dbReference type="ARBA" id="ARBA00044345"/>
    </source>
</evidence>
<dbReference type="Proteomes" id="UP000479190">
    <property type="component" value="Unassembled WGS sequence"/>
</dbReference>
<dbReference type="PROSITE" id="PS51363">
    <property type="entry name" value="W2"/>
    <property type="match status" value="1"/>
</dbReference>
<evidence type="ECO:0000256" key="6">
    <source>
        <dbReference type="ARBA" id="ARBA00046432"/>
    </source>
</evidence>
<dbReference type="GO" id="GO:0005851">
    <property type="term" value="C:eukaryotic translation initiation factor 2B complex"/>
    <property type="evidence" value="ECO:0007669"/>
    <property type="project" value="TreeGrafter"/>
</dbReference>
<dbReference type="InterPro" id="IPR029044">
    <property type="entry name" value="Nucleotide-diphossugar_trans"/>
</dbReference>
<dbReference type="GO" id="GO:0031369">
    <property type="term" value="F:translation initiation factor binding"/>
    <property type="evidence" value="ECO:0007669"/>
    <property type="project" value="InterPro"/>
</dbReference>
<dbReference type="InterPro" id="IPR056764">
    <property type="entry name" value="LbH_EIF2B3/5"/>
</dbReference>
<dbReference type="Gene3D" id="2.160.10.10">
    <property type="entry name" value="Hexapeptide repeat proteins"/>
    <property type="match status" value="1"/>
</dbReference>
<dbReference type="InterPro" id="IPR044123">
    <property type="entry name" value="W2_eIF2B_epsilon"/>
</dbReference>
<evidence type="ECO:0000313" key="9">
    <source>
        <dbReference type="Proteomes" id="UP000479190"/>
    </source>
</evidence>
<dbReference type="GO" id="GO:0005085">
    <property type="term" value="F:guanyl-nucleotide exchange factor activity"/>
    <property type="evidence" value="ECO:0007669"/>
    <property type="project" value="InterPro"/>
</dbReference>
<feature type="domain" description="W2" evidence="7">
    <location>
        <begin position="477"/>
        <end position="684"/>
    </location>
</feature>
<name>A0A6H5J1E3_9HYME</name>
<evidence type="ECO:0000313" key="8">
    <source>
        <dbReference type="EMBL" id="CAB0042602.1"/>
    </source>
</evidence>
<comment type="similarity">
    <text evidence="2">Belongs to the eIF-2B gamma/epsilon subunits family.</text>
</comment>
<dbReference type="InterPro" id="IPR003307">
    <property type="entry name" value="W2_domain"/>
</dbReference>
<keyword evidence="9" id="KW-1185">Reference proteome</keyword>
<dbReference type="Gene3D" id="3.90.550.10">
    <property type="entry name" value="Spore Coat Polysaccharide Biosynthesis Protein SpsA, Chain A"/>
    <property type="match status" value="1"/>
</dbReference>
<protein>
    <recommendedName>
        <fullName evidence="4">Translation initiation factor eIF2B subunit epsilon</fullName>
    </recommendedName>
    <alternativeName>
        <fullName evidence="5">eIF2B GDP-GTP exchange factor subunit epsilon</fullName>
    </alternativeName>
</protein>
<dbReference type="Pfam" id="PF02020">
    <property type="entry name" value="W2"/>
    <property type="match status" value="1"/>
</dbReference>
<dbReference type="AlphaFoldDB" id="A0A6H5J1E3"/>
<evidence type="ECO:0000256" key="4">
    <source>
        <dbReference type="ARBA" id="ARBA00044144"/>
    </source>
</evidence>
<comment type="subcellular location">
    <subcellularLocation>
        <location evidence="1">Cytoplasm</location>
        <location evidence="1">Cytosol</location>
    </subcellularLocation>
</comment>
<evidence type="ECO:0000256" key="3">
    <source>
        <dbReference type="ARBA" id="ARBA00022490"/>
    </source>
</evidence>
<dbReference type="SUPFAM" id="SSF53448">
    <property type="entry name" value="Nucleotide-diphospho-sugar transferases"/>
    <property type="match status" value="1"/>
</dbReference>
<accession>A0A6H5J1E3</accession>
<proteinExistence type="inferred from homology"/>
<organism evidence="8 9">
    <name type="scientific">Trichogramma brassicae</name>
    <dbReference type="NCBI Taxonomy" id="86971"/>
    <lineage>
        <taxon>Eukaryota</taxon>
        <taxon>Metazoa</taxon>
        <taxon>Ecdysozoa</taxon>
        <taxon>Arthropoda</taxon>
        <taxon>Hexapoda</taxon>
        <taxon>Insecta</taxon>
        <taxon>Pterygota</taxon>
        <taxon>Neoptera</taxon>
        <taxon>Endopterygota</taxon>
        <taxon>Hymenoptera</taxon>
        <taxon>Apocrita</taxon>
        <taxon>Proctotrupomorpha</taxon>
        <taxon>Chalcidoidea</taxon>
        <taxon>Trichogrammatidae</taxon>
        <taxon>Trichogramma</taxon>
    </lineage>
</organism>
<evidence type="ECO:0000256" key="2">
    <source>
        <dbReference type="ARBA" id="ARBA00007878"/>
    </source>
</evidence>